<gene>
    <name evidence="4 5" type="primary">LOC107428899</name>
</gene>
<feature type="domain" description="DUF1985" evidence="2">
    <location>
        <begin position="90"/>
        <end position="227"/>
    </location>
</feature>
<evidence type="ECO:0000313" key="4">
    <source>
        <dbReference type="RefSeq" id="XP_048319203.2"/>
    </source>
</evidence>
<evidence type="ECO:0000313" key="3">
    <source>
        <dbReference type="Proteomes" id="UP001652623"/>
    </source>
</evidence>
<evidence type="ECO:0000313" key="5">
    <source>
        <dbReference type="RefSeq" id="XP_048319204.2"/>
    </source>
</evidence>
<dbReference type="PANTHER" id="PTHR48449">
    <property type="entry name" value="DUF1985 DOMAIN-CONTAINING PROTEIN"/>
    <property type="match status" value="1"/>
</dbReference>
<accession>A0ABM3I2E6</accession>
<dbReference type="Proteomes" id="UP001652623">
    <property type="component" value="Chromosome 12"/>
</dbReference>
<feature type="compositionally biased region" description="Basic and acidic residues" evidence="1">
    <location>
        <begin position="382"/>
        <end position="397"/>
    </location>
</feature>
<dbReference type="InterPro" id="IPR015410">
    <property type="entry name" value="DUF1985"/>
</dbReference>
<dbReference type="RefSeq" id="XP_048319203.2">
    <property type="nucleotide sequence ID" value="XM_048463246.2"/>
</dbReference>
<sequence>MQEIVLEALMSLSDVSKIASGNQPISIRRFWDSEIYKGKVSSKSNFWKIISEIKNKLTKTQLKKFEESCFGHFLRANEIQFSGQIVNQMLFRQCVCDDEEVMEFNFGGSGARFTRKEFGLITGLWCGHPHKRKVAYSTRISDRYFEGKRKVTNAKILQVFRDADCNDDDENDNDRLKLALFLFLEAVLLGKESMATASHEHMQMVDDLDYFNSYPWGTTSYKATIKSMCSAFHHRGSRPANKSKTYSLCGFPLVFMIWGFETIPLLADTYGKKSDVTTFPRILNWEITQSPKFDKAKELVFDHQDYPVVGILEPTDDELPYVGSIVWSTEQQNYSSAPIVGEKPPRKGGAEKDGAVPQKTSGKKKKRKLKEVIHDRNKKVKPIKDHAQLTDSPGDHDGYATQAAYHLSSSAATSIDHEANYIPAPQQQLSPKTLHVVPDEGSSRDRLSIFEGKLVGLCDKVADIRKDVRKVLEKIASWETKLDRMMSSLMEQHRVWLQADNDSQRTDDHFTDSSLRGSSDVGEDATTYVGDDK</sequence>
<name>A0ABM3I2E6_ZIZJJ</name>
<dbReference type="PANTHER" id="PTHR48449:SF1">
    <property type="entry name" value="DUF1985 DOMAIN-CONTAINING PROTEIN"/>
    <property type="match status" value="1"/>
</dbReference>
<reference evidence="4 5" key="1">
    <citation type="submission" date="2025-05" db="UniProtKB">
        <authorList>
            <consortium name="RefSeq"/>
        </authorList>
    </citation>
    <scope>IDENTIFICATION</scope>
    <source>
        <tissue evidence="4 5">Seedling</tissue>
    </source>
</reference>
<evidence type="ECO:0000256" key="1">
    <source>
        <dbReference type="SAM" id="MobiDB-lite"/>
    </source>
</evidence>
<dbReference type="RefSeq" id="XP_048319204.2">
    <property type="nucleotide sequence ID" value="XM_048463247.2"/>
</dbReference>
<feature type="region of interest" description="Disordered" evidence="1">
    <location>
        <begin position="336"/>
        <end position="397"/>
    </location>
</feature>
<proteinExistence type="predicted"/>
<organism evidence="3 5">
    <name type="scientific">Ziziphus jujuba</name>
    <name type="common">Chinese jujube</name>
    <name type="synonym">Ziziphus sativa</name>
    <dbReference type="NCBI Taxonomy" id="326968"/>
    <lineage>
        <taxon>Eukaryota</taxon>
        <taxon>Viridiplantae</taxon>
        <taxon>Streptophyta</taxon>
        <taxon>Embryophyta</taxon>
        <taxon>Tracheophyta</taxon>
        <taxon>Spermatophyta</taxon>
        <taxon>Magnoliopsida</taxon>
        <taxon>eudicotyledons</taxon>
        <taxon>Gunneridae</taxon>
        <taxon>Pentapetalae</taxon>
        <taxon>rosids</taxon>
        <taxon>fabids</taxon>
        <taxon>Rosales</taxon>
        <taxon>Rhamnaceae</taxon>
        <taxon>Paliureae</taxon>
        <taxon>Ziziphus</taxon>
    </lineage>
</organism>
<keyword evidence="3" id="KW-1185">Reference proteome</keyword>
<evidence type="ECO:0000259" key="2">
    <source>
        <dbReference type="Pfam" id="PF09331"/>
    </source>
</evidence>
<protein>
    <submittedName>
        <fullName evidence="4 5">Uncharacterized protein LOC107428899</fullName>
    </submittedName>
</protein>
<dbReference type="Pfam" id="PF09331">
    <property type="entry name" value="DUF1985"/>
    <property type="match status" value="1"/>
</dbReference>
<dbReference type="GeneID" id="107428899"/>
<feature type="region of interest" description="Disordered" evidence="1">
    <location>
        <begin position="503"/>
        <end position="533"/>
    </location>
</feature>
<feature type="compositionally biased region" description="Basic and acidic residues" evidence="1">
    <location>
        <begin position="343"/>
        <end position="354"/>
    </location>
</feature>